<keyword evidence="2" id="KW-1185">Reference proteome</keyword>
<protein>
    <submittedName>
        <fullName evidence="1">Uncharacterized protein</fullName>
    </submittedName>
</protein>
<dbReference type="EMBL" id="SRLO01000237">
    <property type="protein sequence ID" value="TNN65310.1"/>
    <property type="molecule type" value="Genomic_DNA"/>
</dbReference>
<dbReference type="AlphaFoldDB" id="A0A4Z2HIE7"/>
<gene>
    <name evidence="1" type="ORF">EYF80_024464</name>
</gene>
<reference evidence="1 2" key="1">
    <citation type="submission" date="2019-03" db="EMBL/GenBank/DDBJ databases">
        <title>First draft genome of Liparis tanakae, snailfish: a comprehensive survey of snailfish specific genes.</title>
        <authorList>
            <person name="Kim W."/>
            <person name="Song I."/>
            <person name="Jeong J.-H."/>
            <person name="Kim D."/>
            <person name="Kim S."/>
            <person name="Ryu S."/>
            <person name="Song J.Y."/>
            <person name="Lee S.K."/>
        </authorList>
    </citation>
    <scope>NUCLEOTIDE SEQUENCE [LARGE SCALE GENOMIC DNA]</scope>
    <source>
        <tissue evidence="1">Muscle</tissue>
    </source>
</reference>
<dbReference type="OrthoDB" id="1919336at2759"/>
<name>A0A4Z2HIE7_9TELE</name>
<dbReference type="Proteomes" id="UP000314294">
    <property type="component" value="Unassembled WGS sequence"/>
</dbReference>
<comment type="caution">
    <text evidence="1">The sequence shown here is derived from an EMBL/GenBank/DDBJ whole genome shotgun (WGS) entry which is preliminary data.</text>
</comment>
<accession>A0A4Z2HIE7</accession>
<proteinExistence type="predicted"/>
<evidence type="ECO:0000313" key="1">
    <source>
        <dbReference type="EMBL" id="TNN65310.1"/>
    </source>
</evidence>
<evidence type="ECO:0000313" key="2">
    <source>
        <dbReference type="Proteomes" id="UP000314294"/>
    </source>
</evidence>
<sequence length="94" mass="10845">MTTTQCGIKVRYWSSQLIKSRPGFCSELDKREKGGNATLFQSTVFCAVMYERFRTCPGRVDFIVARSCWRFTWVHASYRRKHTGGKTRIANVGN</sequence>
<organism evidence="1 2">
    <name type="scientific">Liparis tanakae</name>
    <name type="common">Tanaka's snailfish</name>
    <dbReference type="NCBI Taxonomy" id="230148"/>
    <lineage>
        <taxon>Eukaryota</taxon>
        <taxon>Metazoa</taxon>
        <taxon>Chordata</taxon>
        <taxon>Craniata</taxon>
        <taxon>Vertebrata</taxon>
        <taxon>Euteleostomi</taxon>
        <taxon>Actinopterygii</taxon>
        <taxon>Neopterygii</taxon>
        <taxon>Teleostei</taxon>
        <taxon>Neoteleostei</taxon>
        <taxon>Acanthomorphata</taxon>
        <taxon>Eupercaria</taxon>
        <taxon>Perciformes</taxon>
        <taxon>Cottioidei</taxon>
        <taxon>Cottales</taxon>
        <taxon>Liparidae</taxon>
        <taxon>Liparis</taxon>
    </lineage>
</organism>